<evidence type="ECO:0000256" key="1">
    <source>
        <dbReference type="SAM" id="SignalP"/>
    </source>
</evidence>
<dbReference type="OrthoDB" id="72419at2"/>
<reference evidence="3" key="1">
    <citation type="submission" date="2018-01" db="EMBL/GenBank/DDBJ databases">
        <title>Draft Genome Sequence of the Radioresistant Bacterium Deinococcus aerius TR0125, Isolated from the Higher Atmosphere above Japan.</title>
        <authorList>
            <person name="Satoh K."/>
            <person name="Arai H."/>
            <person name="Sanzen T."/>
            <person name="Kawaguchi Y."/>
            <person name="Hayashi H."/>
            <person name="Yokobori S."/>
            <person name="Yamagishi A."/>
            <person name="Oono Y."/>
            <person name="Narumi I."/>
        </authorList>
    </citation>
    <scope>NUCLEOTIDE SEQUENCE [LARGE SCALE GENOMIC DNA]</scope>
    <source>
        <strain evidence="3">TR0125</strain>
    </source>
</reference>
<feature type="chain" id="PRO_5014331756" evidence="1">
    <location>
        <begin position="17"/>
        <end position="305"/>
    </location>
</feature>
<feature type="signal peptide" evidence="1">
    <location>
        <begin position="1"/>
        <end position="16"/>
    </location>
</feature>
<dbReference type="PROSITE" id="PS51257">
    <property type="entry name" value="PROKAR_LIPOPROTEIN"/>
    <property type="match status" value="1"/>
</dbReference>
<dbReference type="Proteomes" id="UP000236569">
    <property type="component" value="Unassembled WGS sequence"/>
</dbReference>
<gene>
    <name evidence="2" type="ORF">DAERI_170043</name>
</gene>
<dbReference type="RefSeq" id="WP_103131088.1">
    <property type="nucleotide sequence ID" value="NZ_BFAG01000017.1"/>
</dbReference>
<evidence type="ECO:0000313" key="3">
    <source>
        <dbReference type="Proteomes" id="UP000236569"/>
    </source>
</evidence>
<dbReference type="AlphaFoldDB" id="A0A2I9CZU8"/>
<dbReference type="InterPro" id="IPR013783">
    <property type="entry name" value="Ig-like_fold"/>
</dbReference>
<sequence>MKPIALPLLGASLLLASCGGGTPTTDTTAPTVTLSGTPPTAPGDFLLTASASDNVGVTRVEFYQGDTLIAADTSAPYTATVTLDQRDNGAVSFRARAYDAAGNVGEGRLNTTINVSSLYQGQYEWAAFTDPQNPGGSVVAEGGAVFYDQNTVEGVTAALGAYLDVTPAPDQQGPALLGKFPDTDGTSYLTTVFAYDTKDADPYLIGFDFDGEFGTYEGQPIFEGAGTILNSDGTTRNDVVYFAMLRINTNPYAGTNGASPLRSQAMQGRALAFLRTLKGRALPGAAGLRPSILNRLGANASQFLH</sequence>
<dbReference type="InterPro" id="IPR008966">
    <property type="entry name" value="Adhesion_dom_sf"/>
</dbReference>
<organism evidence="2 3">
    <name type="scientific">Deinococcus aerius</name>
    <dbReference type="NCBI Taxonomy" id="200253"/>
    <lineage>
        <taxon>Bacteria</taxon>
        <taxon>Thermotogati</taxon>
        <taxon>Deinococcota</taxon>
        <taxon>Deinococci</taxon>
        <taxon>Deinococcales</taxon>
        <taxon>Deinococcaceae</taxon>
        <taxon>Deinococcus</taxon>
    </lineage>
</organism>
<dbReference type="Pfam" id="PF17957">
    <property type="entry name" value="Big_7"/>
    <property type="match status" value="1"/>
</dbReference>
<dbReference type="Gene3D" id="2.60.40.10">
    <property type="entry name" value="Immunoglobulins"/>
    <property type="match status" value="1"/>
</dbReference>
<accession>A0A2I9CZU8</accession>
<name>A0A2I9CZU8_9DEIO</name>
<protein>
    <submittedName>
        <fullName evidence="2">Uncharacterized protein</fullName>
    </submittedName>
</protein>
<keyword evidence="1" id="KW-0732">Signal</keyword>
<comment type="caution">
    <text evidence="2">The sequence shown here is derived from an EMBL/GenBank/DDBJ whole genome shotgun (WGS) entry which is preliminary data.</text>
</comment>
<keyword evidence="3" id="KW-1185">Reference proteome</keyword>
<dbReference type="SUPFAM" id="SSF49401">
    <property type="entry name" value="Bacterial adhesins"/>
    <property type="match status" value="1"/>
</dbReference>
<evidence type="ECO:0000313" key="2">
    <source>
        <dbReference type="EMBL" id="GBF07784.1"/>
    </source>
</evidence>
<proteinExistence type="predicted"/>
<dbReference type="EMBL" id="BFAG01000017">
    <property type="protein sequence ID" value="GBF07784.1"/>
    <property type="molecule type" value="Genomic_DNA"/>
</dbReference>